<comment type="caution">
    <text evidence="2">The sequence shown here is derived from an EMBL/GenBank/DDBJ whole genome shotgun (WGS) entry which is preliminary data.</text>
</comment>
<dbReference type="Proteomes" id="UP000821866">
    <property type="component" value="Chromosome 7"/>
</dbReference>
<dbReference type="EMBL" id="JABSTU010000009">
    <property type="protein sequence ID" value="KAH8021305.1"/>
    <property type="molecule type" value="Genomic_DNA"/>
</dbReference>
<feature type="region of interest" description="Disordered" evidence="1">
    <location>
        <begin position="148"/>
        <end position="200"/>
    </location>
</feature>
<name>A0A9J6DHE2_RHIMP</name>
<reference evidence="2" key="2">
    <citation type="submission" date="2021-09" db="EMBL/GenBank/DDBJ databases">
        <authorList>
            <person name="Jia N."/>
            <person name="Wang J."/>
            <person name="Shi W."/>
            <person name="Du L."/>
            <person name="Sun Y."/>
            <person name="Zhan W."/>
            <person name="Jiang J."/>
            <person name="Wang Q."/>
            <person name="Zhang B."/>
            <person name="Ji P."/>
            <person name="Sakyi L.B."/>
            <person name="Cui X."/>
            <person name="Yuan T."/>
            <person name="Jiang B."/>
            <person name="Yang W."/>
            <person name="Lam T.T.-Y."/>
            <person name="Chang Q."/>
            <person name="Ding S."/>
            <person name="Wang X."/>
            <person name="Zhu J."/>
            <person name="Ruan X."/>
            <person name="Zhao L."/>
            <person name="Wei J."/>
            <person name="Que T."/>
            <person name="Du C."/>
            <person name="Cheng J."/>
            <person name="Dai P."/>
            <person name="Han X."/>
            <person name="Huang E."/>
            <person name="Gao Y."/>
            <person name="Liu J."/>
            <person name="Shao H."/>
            <person name="Ye R."/>
            <person name="Li L."/>
            <person name="Wei W."/>
            <person name="Wang X."/>
            <person name="Wang C."/>
            <person name="Huo Q."/>
            <person name="Li W."/>
            <person name="Guo W."/>
            <person name="Chen H."/>
            <person name="Chen S."/>
            <person name="Zhou L."/>
            <person name="Zhou L."/>
            <person name="Ni X."/>
            <person name="Tian J."/>
            <person name="Zhou Y."/>
            <person name="Sheng Y."/>
            <person name="Liu T."/>
            <person name="Pan Y."/>
            <person name="Xia L."/>
            <person name="Li J."/>
            <person name="Zhao F."/>
            <person name="Cao W."/>
        </authorList>
    </citation>
    <scope>NUCLEOTIDE SEQUENCE</scope>
    <source>
        <strain evidence="2">Rmic-2018</strain>
        <tissue evidence="2">Larvae</tissue>
    </source>
</reference>
<protein>
    <submittedName>
        <fullName evidence="2">Uncharacterized protein</fullName>
    </submittedName>
</protein>
<dbReference type="AlphaFoldDB" id="A0A9J6DHE2"/>
<accession>A0A9J6DHE2</accession>
<organism evidence="2 3">
    <name type="scientific">Rhipicephalus microplus</name>
    <name type="common">Cattle tick</name>
    <name type="synonym">Boophilus microplus</name>
    <dbReference type="NCBI Taxonomy" id="6941"/>
    <lineage>
        <taxon>Eukaryota</taxon>
        <taxon>Metazoa</taxon>
        <taxon>Ecdysozoa</taxon>
        <taxon>Arthropoda</taxon>
        <taxon>Chelicerata</taxon>
        <taxon>Arachnida</taxon>
        <taxon>Acari</taxon>
        <taxon>Parasitiformes</taxon>
        <taxon>Ixodida</taxon>
        <taxon>Ixodoidea</taxon>
        <taxon>Ixodidae</taxon>
        <taxon>Rhipicephalinae</taxon>
        <taxon>Rhipicephalus</taxon>
        <taxon>Boophilus</taxon>
    </lineage>
</organism>
<feature type="compositionally biased region" description="Low complexity" evidence="1">
    <location>
        <begin position="185"/>
        <end position="195"/>
    </location>
</feature>
<proteinExistence type="predicted"/>
<evidence type="ECO:0000313" key="2">
    <source>
        <dbReference type="EMBL" id="KAH8021305.1"/>
    </source>
</evidence>
<reference evidence="2" key="1">
    <citation type="journal article" date="2020" name="Cell">
        <title>Large-Scale Comparative Analyses of Tick Genomes Elucidate Their Genetic Diversity and Vector Capacities.</title>
        <authorList>
            <consortium name="Tick Genome and Microbiome Consortium (TIGMIC)"/>
            <person name="Jia N."/>
            <person name="Wang J."/>
            <person name="Shi W."/>
            <person name="Du L."/>
            <person name="Sun Y."/>
            <person name="Zhan W."/>
            <person name="Jiang J.F."/>
            <person name="Wang Q."/>
            <person name="Zhang B."/>
            <person name="Ji P."/>
            <person name="Bell-Sakyi L."/>
            <person name="Cui X.M."/>
            <person name="Yuan T.T."/>
            <person name="Jiang B.G."/>
            <person name="Yang W.F."/>
            <person name="Lam T.T."/>
            <person name="Chang Q.C."/>
            <person name="Ding S.J."/>
            <person name="Wang X.J."/>
            <person name="Zhu J.G."/>
            <person name="Ruan X.D."/>
            <person name="Zhao L."/>
            <person name="Wei J.T."/>
            <person name="Ye R.Z."/>
            <person name="Que T.C."/>
            <person name="Du C.H."/>
            <person name="Zhou Y.H."/>
            <person name="Cheng J.X."/>
            <person name="Dai P.F."/>
            <person name="Guo W.B."/>
            <person name="Han X.H."/>
            <person name="Huang E.J."/>
            <person name="Li L.F."/>
            <person name="Wei W."/>
            <person name="Gao Y.C."/>
            <person name="Liu J.Z."/>
            <person name="Shao H.Z."/>
            <person name="Wang X."/>
            <person name="Wang C.C."/>
            <person name="Yang T.C."/>
            <person name="Huo Q.B."/>
            <person name="Li W."/>
            <person name="Chen H.Y."/>
            <person name="Chen S.E."/>
            <person name="Zhou L.G."/>
            <person name="Ni X.B."/>
            <person name="Tian J.H."/>
            <person name="Sheng Y."/>
            <person name="Liu T."/>
            <person name="Pan Y.S."/>
            <person name="Xia L.Y."/>
            <person name="Li J."/>
            <person name="Zhao F."/>
            <person name="Cao W.C."/>
        </authorList>
    </citation>
    <scope>NUCLEOTIDE SEQUENCE</scope>
    <source>
        <strain evidence="2">Rmic-2018</strain>
    </source>
</reference>
<keyword evidence="3" id="KW-1185">Reference proteome</keyword>
<evidence type="ECO:0000256" key="1">
    <source>
        <dbReference type="SAM" id="MobiDB-lite"/>
    </source>
</evidence>
<feature type="compositionally biased region" description="Basic residues" evidence="1">
    <location>
        <begin position="148"/>
        <end position="157"/>
    </location>
</feature>
<evidence type="ECO:0000313" key="3">
    <source>
        <dbReference type="Proteomes" id="UP000821866"/>
    </source>
</evidence>
<sequence length="247" mass="27659">MSVHAIMYAYIRFRDDNHRAVVEKTDFRNFSPKHKDDFESRWYEVFWHDEVQSSYFKAQVVCLYGKGSVPLGALQFCHLCFATACSFKEKMTRSVTRECPYRRLPRTATARRARVMIANEKRGGIKKWRAENCGRKIDFCGSGISRTRLRGSRRRHHRNDDGGASGSHEVSQSRSAGLDDSRKLSTSSRRQTQRSGISGAVNVALGDTTFASSRLEAAVDGRSSSVDQGSAERDFMALGGTTVALTA</sequence>
<gene>
    <name evidence="2" type="ORF">HPB51_014876</name>
</gene>